<protein>
    <submittedName>
        <fullName evidence="1">Uncharacterized protein</fullName>
    </submittedName>
</protein>
<evidence type="ECO:0000313" key="2">
    <source>
        <dbReference type="Proteomes" id="UP001500021"/>
    </source>
</evidence>
<dbReference type="RefSeq" id="WP_343819069.1">
    <property type="nucleotide sequence ID" value="NZ_BAAAFA010000017.1"/>
</dbReference>
<proteinExistence type="predicted"/>
<evidence type="ECO:0000313" key="1">
    <source>
        <dbReference type="EMBL" id="GAA0824054.1"/>
    </source>
</evidence>
<dbReference type="EMBL" id="BAAAFA010000017">
    <property type="protein sequence ID" value="GAA0824054.1"/>
    <property type="molecule type" value="Genomic_DNA"/>
</dbReference>
<gene>
    <name evidence="1" type="ORF">GCM10009111_34490</name>
</gene>
<organism evidence="1 2">
    <name type="scientific">Colwellia asteriadis</name>
    <dbReference type="NCBI Taxonomy" id="517723"/>
    <lineage>
        <taxon>Bacteria</taxon>
        <taxon>Pseudomonadati</taxon>
        <taxon>Pseudomonadota</taxon>
        <taxon>Gammaproteobacteria</taxon>
        <taxon>Alteromonadales</taxon>
        <taxon>Colwelliaceae</taxon>
        <taxon>Colwellia</taxon>
    </lineage>
</organism>
<reference evidence="1 2" key="1">
    <citation type="journal article" date="2019" name="Int. J. Syst. Evol. Microbiol.">
        <title>The Global Catalogue of Microorganisms (GCM) 10K type strain sequencing project: providing services to taxonomists for standard genome sequencing and annotation.</title>
        <authorList>
            <consortium name="The Broad Institute Genomics Platform"/>
            <consortium name="The Broad Institute Genome Sequencing Center for Infectious Disease"/>
            <person name="Wu L."/>
            <person name="Ma J."/>
        </authorList>
    </citation>
    <scope>NUCLEOTIDE SEQUENCE [LARGE SCALE GENOMIC DNA]</scope>
    <source>
        <strain evidence="1 2">JCM 15608</strain>
    </source>
</reference>
<name>A0ABN1LBC1_9GAMM</name>
<accession>A0ABN1LBC1</accession>
<sequence>MRKLLSSPVKMALSDAENCTYQNALMYISEISLNLMATKVKERPEDFLGWCTELLRLCRHDLNQELLDTAQHKPFKKLQEILESGASVSQLKMARIAPWPIFVDFIKQQSDLNALEERMSLLSYVNTLQDTPLAEMSENDRLAFAGKHTNNHSPAIYDFDCEWFASTKGAKLFHMLLATKPEKFDEALQCIPLTGDVTPSEYQNFVKAYKAIFSSYVIEKPNGEKAPLAPATRLLAMRRPDQFIALTTSKIDVLCQGLSIVKFNSFDFDGYWQDMIGTLRTFAWWHQVEPEDQYEKLLWSARSILVDLFLFADENTAFSSNYLRLKDKGASKSVYKSSYRPRTKLTPEELVDNALAQEDIPEYIQGKRESIIKEVKNGKSVEHVIGLMRAIFG</sequence>
<keyword evidence="2" id="KW-1185">Reference proteome</keyword>
<dbReference type="Proteomes" id="UP001500021">
    <property type="component" value="Unassembled WGS sequence"/>
</dbReference>
<comment type="caution">
    <text evidence="1">The sequence shown here is derived from an EMBL/GenBank/DDBJ whole genome shotgun (WGS) entry which is preliminary data.</text>
</comment>